<evidence type="ECO:0000313" key="1">
    <source>
        <dbReference type="EMBL" id="MBB6053332.1"/>
    </source>
</evidence>
<dbReference type="AlphaFoldDB" id="A0A7W9SV03"/>
<dbReference type="Proteomes" id="UP000520814">
    <property type="component" value="Unassembled WGS sequence"/>
</dbReference>
<gene>
    <name evidence="1" type="ORF">HNQ39_005166</name>
</gene>
<protein>
    <submittedName>
        <fullName evidence="1">Uncharacterized protein</fullName>
    </submittedName>
</protein>
<accession>A0A7W9SV03</accession>
<sequence>MQGGDSLDQLKRQQGSCVRYMEYTGSDPELCSVQDGSPEFEFSQDHRLVAFHTRYEQDFTVELKKGIQTLVLKRGQELKEIKPRIISLGFAPQKGYGEDSYRHNGIALRFEEGKLYYVYANLSRE</sequence>
<comment type="caution">
    <text evidence="1">The sequence shown here is derived from an EMBL/GenBank/DDBJ whole genome shotgun (WGS) entry which is preliminary data.</text>
</comment>
<evidence type="ECO:0000313" key="2">
    <source>
        <dbReference type="Proteomes" id="UP000520814"/>
    </source>
</evidence>
<organism evidence="1 2">
    <name type="scientific">Armatimonas rosea</name>
    <dbReference type="NCBI Taxonomy" id="685828"/>
    <lineage>
        <taxon>Bacteria</taxon>
        <taxon>Bacillati</taxon>
        <taxon>Armatimonadota</taxon>
        <taxon>Armatimonadia</taxon>
        <taxon>Armatimonadales</taxon>
        <taxon>Armatimonadaceae</taxon>
        <taxon>Armatimonas</taxon>
    </lineage>
</organism>
<reference evidence="1 2" key="1">
    <citation type="submission" date="2020-08" db="EMBL/GenBank/DDBJ databases">
        <title>Genomic Encyclopedia of Type Strains, Phase IV (KMG-IV): sequencing the most valuable type-strain genomes for metagenomic binning, comparative biology and taxonomic classification.</title>
        <authorList>
            <person name="Goeker M."/>
        </authorList>
    </citation>
    <scope>NUCLEOTIDE SEQUENCE [LARGE SCALE GENOMIC DNA]</scope>
    <source>
        <strain evidence="1 2">DSM 23562</strain>
    </source>
</reference>
<keyword evidence="2" id="KW-1185">Reference proteome</keyword>
<dbReference type="RefSeq" id="WP_184203426.1">
    <property type="nucleotide sequence ID" value="NZ_JACHGW010000006.1"/>
</dbReference>
<dbReference type="EMBL" id="JACHGW010000006">
    <property type="protein sequence ID" value="MBB6053332.1"/>
    <property type="molecule type" value="Genomic_DNA"/>
</dbReference>
<name>A0A7W9SV03_ARMRO</name>
<proteinExistence type="predicted"/>